<gene>
    <name evidence="1" type="ORF">DILT_LOCUS6486</name>
</gene>
<organism evidence="1 2">
    <name type="scientific">Dibothriocephalus latus</name>
    <name type="common">Fish tapeworm</name>
    <name type="synonym">Diphyllobothrium latum</name>
    <dbReference type="NCBI Taxonomy" id="60516"/>
    <lineage>
        <taxon>Eukaryota</taxon>
        <taxon>Metazoa</taxon>
        <taxon>Spiralia</taxon>
        <taxon>Lophotrochozoa</taxon>
        <taxon>Platyhelminthes</taxon>
        <taxon>Cestoda</taxon>
        <taxon>Eucestoda</taxon>
        <taxon>Diphyllobothriidea</taxon>
        <taxon>Diphyllobothriidae</taxon>
        <taxon>Dibothriocephalus</taxon>
    </lineage>
</organism>
<sequence>MTAKSAREDWKKYWAELATSMEQASNVGDIRKLYQLIRRVSADTLEPWLHEVIGQVWRDEAVPDGWGSNILVAVNRKGDKARCENYHSISLIDFAAVLLRRF</sequence>
<dbReference type="EMBL" id="UYRU01049640">
    <property type="protein sequence ID" value="VDN10655.1"/>
    <property type="molecule type" value="Genomic_DNA"/>
</dbReference>
<dbReference type="AlphaFoldDB" id="A0A3P7KZN7"/>
<dbReference type="Proteomes" id="UP000281553">
    <property type="component" value="Unassembled WGS sequence"/>
</dbReference>
<accession>A0A3P7KZN7</accession>
<keyword evidence="2" id="KW-1185">Reference proteome</keyword>
<evidence type="ECO:0000313" key="2">
    <source>
        <dbReference type="Proteomes" id="UP000281553"/>
    </source>
</evidence>
<protein>
    <submittedName>
        <fullName evidence="1">Uncharacterized protein</fullName>
    </submittedName>
</protein>
<proteinExistence type="predicted"/>
<dbReference type="OrthoDB" id="6142323at2759"/>
<name>A0A3P7KZN7_DIBLA</name>
<reference evidence="1 2" key="1">
    <citation type="submission" date="2018-11" db="EMBL/GenBank/DDBJ databases">
        <authorList>
            <consortium name="Pathogen Informatics"/>
        </authorList>
    </citation>
    <scope>NUCLEOTIDE SEQUENCE [LARGE SCALE GENOMIC DNA]</scope>
</reference>
<evidence type="ECO:0000313" key="1">
    <source>
        <dbReference type="EMBL" id="VDN10655.1"/>
    </source>
</evidence>